<dbReference type="SMART" id="SM00710">
    <property type="entry name" value="PbH1"/>
    <property type="match status" value="6"/>
</dbReference>
<evidence type="ECO:0000256" key="5">
    <source>
        <dbReference type="ARBA" id="ARBA00022801"/>
    </source>
</evidence>
<keyword evidence="5 9" id="KW-0378">Hydrolase</keyword>
<protein>
    <recommendedName>
        <fullName evidence="13">Polygalacturonase</fullName>
    </recommendedName>
</protein>
<evidence type="ECO:0000256" key="9">
    <source>
        <dbReference type="RuleBase" id="RU361169"/>
    </source>
</evidence>
<evidence type="ECO:0000256" key="1">
    <source>
        <dbReference type="ARBA" id="ARBA00004191"/>
    </source>
</evidence>
<keyword evidence="3" id="KW-0134">Cell wall</keyword>
<keyword evidence="7" id="KW-0961">Cell wall biogenesis/degradation</keyword>
<dbReference type="GO" id="GO:0071555">
    <property type="term" value="P:cell wall organization"/>
    <property type="evidence" value="ECO:0007669"/>
    <property type="project" value="UniProtKB-KW"/>
</dbReference>
<dbReference type="InterPro" id="IPR012334">
    <property type="entry name" value="Pectin_lyas_fold"/>
</dbReference>
<evidence type="ECO:0000313" key="12">
    <source>
        <dbReference type="Proteomes" id="UP001293593"/>
    </source>
</evidence>
<dbReference type="InterPro" id="IPR006626">
    <property type="entry name" value="PbH1"/>
</dbReference>
<accession>A0AAE1JYJ3</accession>
<evidence type="ECO:0000256" key="6">
    <source>
        <dbReference type="ARBA" id="ARBA00023295"/>
    </source>
</evidence>
<sequence length="393" mass="41781">MDKKLSITICASFLFISSFITGQAKDFNIASYGGKPNGDITNALTKAWTDACAATDASKILVGAGSFFMNAVNLKGPCKAPSLELQVDGIIQAPANPAQLKGADQWVKIGYVNGFTLSGKGTFDGKGPSAWKANDCAHNSKCNWPTMNFGFNFLNNSYIRGVTSKDSKNFHVNVLSCNNINFDGFNIIAPEDSPNTDGIHIGRSTGVTVANTNIATGDDCVSLGDGNKNITVVNVHCGPGHGISVGSLGRYDNEQPVTGVSVRNCTLSNTMNGVRIKTWPGTSGTITVTDMHFEDLVMDNVQNPVIIDQEYCPSNQCDKSSPSKIKISNVSFRNIRGTSQTQQGVSLICSKGVPCENVQLDNINLKFNGALISAQFSNVNPRITGVELASTST</sequence>
<dbReference type="Pfam" id="PF00295">
    <property type="entry name" value="Glyco_hydro_28"/>
    <property type="match status" value="1"/>
</dbReference>
<evidence type="ECO:0008006" key="13">
    <source>
        <dbReference type="Google" id="ProtNLM"/>
    </source>
</evidence>
<keyword evidence="4" id="KW-0964">Secreted</keyword>
<comment type="caution">
    <text evidence="11">The sequence shown here is derived from an EMBL/GenBank/DDBJ whole genome shotgun (WGS) entry which is preliminary data.</text>
</comment>
<feature type="active site" evidence="8">
    <location>
        <position position="241"/>
    </location>
</feature>
<dbReference type="FunFam" id="2.160.20.10:FF:000004">
    <property type="entry name" value="Pectin lyase-like superfamily protein"/>
    <property type="match status" value="1"/>
</dbReference>
<evidence type="ECO:0000256" key="3">
    <source>
        <dbReference type="ARBA" id="ARBA00022512"/>
    </source>
</evidence>
<keyword evidence="6 9" id="KW-0326">Glycosidase</keyword>
<dbReference type="GO" id="GO:0005975">
    <property type="term" value="P:carbohydrate metabolic process"/>
    <property type="evidence" value="ECO:0007669"/>
    <property type="project" value="InterPro"/>
</dbReference>
<dbReference type="GO" id="GO:0004650">
    <property type="term" value="F:polygalacturonase activity"/>
    <property type="evidence" value="ECO:0007669"/>
    <property type="project" value="InterPro"/>
</dbReference>
<dbReference type="AlphaFoldDB" id="A0AAE1JYJ3"/>
<evidence type="ECO:0000256" key="8">
    <source>
        <dbReference type="PROSITE-ProRule" id="PRU10052"/>
    </source>
</evidence>
<evidence type="ECO:0000256" key="10">
    <source>
        <dbReference type="SAM" id="SignalP"/>
    </source>
</evidence>
<dbReference type="SUPFAM" id="SSF51126">
    <property type="entry name" value="Pectin lyase-like"/>
    <property type="match status" value="1"/>
</dbReference>
<keyword evidence="10" id="KW-0732">Signal</keyword>
<evidence type="ECO:0000256" key="2">
    <source>
        <dbReference type="ARBA" id="ARBA00008834"/>
    </source>
</evidence>
<evidence type="ECO:0000256" key="4">
    <source>
        <dbReference type="ARBA" id="ARBA00022525"/>
    </source>
</evidence>
<feature type="chain" id="PRO_5041941696" description="Polygalacturonase" evidence="10">
    <location>
        <begin position="25"/>
        <end position="393"/>
    </location>
</feature>
<dbReference type="Gene3D" id="2.160.20.10">
    <property type="entry name" value="Single-stranded right-handed beta-helix, Pectin lyase-like"/>
    <property type="match status" value="1"/>
</dbReference>
<dbReference type="InterPro" id="IPR000743">
    <property type="entry name" value="Glyco_hydro_28"/>
</dbReference>
<organism evidence="11 12">
    <name type="scientific">Acacia crassicarpa</name>
    <name type="common">northern wattle</name>
    <dbReference type="NCBI Taxonomy" id="499986"/>
    <lineage>
        <taxon>Eukaryota</taxon>
        <taxon>Viridiplantae</taxon>
        <taxon>Streptophyta</taxon>
        <taxon>Embryophyta</taxon>
        <taxon>Tracheophyta</taxon>
        <taxon>Spermatophyta</taxon>
        <taxon>Magnoliopsida</taxon>
        <taxon>eudicotyledons</taxon>
        <taxon>Gunneridae</taxon>
        <taxon>Pentapetalae</taxon>
        <taxon>rosids</taxon>
        <taxon>fabids</taxon>
        <taxon>Fabales</taxon>
        <taxon>Fabaceae</taxon>
        <taxon>Caesalpinioideae</taxon>
        <taxon>mimosoid clade</taxon>
        <taxon>Acacieae</taxon>
        <taxon>Acacia</taxon>
    </lineage>
</organism>
<proteinExistence type="inferred from homology"/>
<evidence type="ECO:0000256" key="7">
    <source>
        <dbReference type="ARBA" id="ARBA00023316"/>
    </source>
</evidence>
<comment type="similarity">
    <text evidence="2 9">Belongs to the glycosyl hydrolase 28 family.</text>
</comment>
<dbReference type="PROSITE" id="PS00502">
    <property type="entry name" value="POLYGALACTURONASE"/>
    <property type="match status" value="1"/>
</dbReference>
<keyword evidence="12" id="KW-1185">Reference proteome</keyword>
<evidence type="ECO:0000313" key="11">
    <source>
        <dbReference type="EMBL" id="KAK4276404.1"/>
    </source>
</evidence>
<feature type="signal peptide" evidence="10">
    <location>
        <begin position="1"/>
        <end position="24"/>
    </location>
</feature>
<dbReference type="InterPro" id="IPR011050">
    <property type="entry name" value="Pectin_lyase_fold/virulence"/>
</dbReference>
<dbReference type="Proteomes" id="UP001293593">
    <property type="component" value="Unassembled WGS sequence"/>
</dbReference>
<reference evidence="11" key="1">
    <citation type="submission" date="2023-10" db="EMBL/GenBank/DDBJ databases">
        <title>Chromosome-level genome of the transformable northern wattle, Acacia crassicarpa.</title>
        <authorList>
            <person name="Massaro I."/>
            <person name="Sinha N.R."/>
            <person name="Poethig S."/>
            <person name="Leichty A.R."/>
        </authorList>
    </citation>
    <scope>NUCLEOTIDE SEQUENCE</scope>
    <source>
        <strain evidence="11">Acra3RX</strain>
        <tissue evidence="11">Leaf</tissue>
    </source>
</reference>
<comment type="subcellular location">
    <subcellularLocation>
        <location evidence="1">Secreted</location>
        <location evidence="1">Cell wall</location>
    </subcellularLocation>
</comment>
<gene>
    <name evidence="11" type="ORF">QN277_019352</name>
</gene>
<name>A0AAE1JYJ3_9FABA</name>
<dbReference type="PANTHER" id="PTHR31375">
    <property type="match status" value="1"/>
</dbReference>
<dbReference type="EMBL" id="JAWXYG010000004">
    <property type="protein sequence ID" value="KAK4276404.1"/>
    <property type="molecule type" value="Genomic_DNA"/>
</dbReference>